<dbReference type="Pfam" id="PF00534">
    <property type="entry name" value="Glycos_transf_1"/>
    <property type="match status" value="1"/>
</dbReference>
<dbReference type="Gene3D" id="3.40.50.2000">
    <property type="entry name" value="Glycogen Phosphorylase B"/>
    <property type="match status" value="2"/>
</dbReference>
<keyword evidence="2 5" id="KW-0808">Transferase</keyword>
<keyword evidence="6" id="KW-1185">Reference proteome</keyword>
<dbReference type="CDD" id="cd03801">
    <property type="entry name" value="GT4_PimA-like"/>
    <property type="match status" value="1"/>
</dbReference>
<dbReference type="Proteomes" id="UP000033187">
    <property type="component" value="Chromosome 1"/>
</dbReference>
<dbReference type="KEGG" id="fil:BN1229_v1_3210"/>
<feature type="domain" description="Glycosyltransferase subfamily 4-like N-terminal" evidence="4">
    <location>
        <begin position="17"/>
        <end position="187"/>
    </location>
</feature>
<name>A0A0D6JI00_9HYPH</name>
<gene>
    <name evidence="5" type="ORF">YBN1229_v1_2713</name>
</gene>
<dbReference type="InterPro" id="IPR001296">
    <property type="entry name" value="Glyco_trans_1"/>
</dbReference>
<proteinExistence type="predicted"/>
<keyword evidence="1" id="KW-0328">Glycosyltransferase</keyword>
<reference evidence="6" key="1">
    <citation type="submission" date="2015-02" db="EMBL/GenBank/DDBJ databases">
        <authorList>
            <person name="Chooi Y.-H."/>
        </authorList>
    </citation>
    <scope>NUCLEOTIDE SEQUENCE [LARGE SCALE GENOMIC DNA]</scope>
    <source>
        <strain evidence="6">strain Y</strain>
    </source>
</reference>
<evidence type="ECO:0000256" key="2">
    <source>
        <dbReference type="ARBA" id="ARBA00022679"/>
    </source>
</evidence>
<dbReference type="EMBL" id="LN829119">
    <property type="protein sequence ID" value="CPR20670.1"/>
    <property type="molecule type" value="Genomic_DNA"/>
</dbReference>
<evidence type="ECO:0000259" key="4">
    <source>
        <dbReference type="Pfam" id="PF13579"/>
    </source>
</evidence>
<dbReference type="PANTHER" id="PTHR12526">
    <property type="entry name" value="GLYCOSYLTRANSFERASE"/>
    <property type="match status" value="1"/>
</dbReference>
<evidence type="ECO:0000259" key="3">
    <source>
        <dbReference type="Pfam" id="PF00534"/>
    </source>
</evidence>
<evidence type="ECO:0000313" key="5">
    <source>
        <dbReference type="EMBL" id="CPR20670.1"/>
    </source>
</evidence>
<dbReference type="KEGG" id="fiy:BN1229_v1_2713"/>
<organism evidence="5 6">
    <name type="scientific">Candidatus Filomicrobium marinum</name>
    <dbReference type="NCBI Taxonomy" id="1608628"/>
    <lineage>
        <taxon>Bacteria</taxon>
        <taxon>Pseudomonadati</taxon>
        <taxon>Pseudomonadota</taxon>
        <taxon>Alphaproteobacteria</taxon>
        <taxon>Hyphomicrobiales</taxon>
        <taxon>Hyphomicrobiaceae</taxon>
        <taxon>Filomicrobium</taxon>
    </lineage>
</organism>
<dbReference type="AlphaFoldDB" id="A0A0D6JI00"/>
<feature type="domain" description="Glycosyl transferase family 1" evidence="3">
    <location>
        <begin position="192"/>
        <end position="345"/>
    </location>
</feature>
<sequence>MMGWPLRILHILRAPVGGLFRHVRDLALEQAALGHEVGVLVDSTSCDGLTGDRLVSLEASLSLGLHRTPMPRSPGPGDLPAVLFTRRLARSLDVDVLHGHGAKGGLYARLGGRILPWSRRAPVRFYTPHGGSLHYFGGGLKGRAYVYTEAALARMSEGVIFESAFAENIYTRGVASVGVAQRVIPNGLSPEDFDVVVPHEDAAEFVFVGELRDLKGVDLLLRALSRLRFAKPPRAVIAGDGPDAMPLRALARELGLGARVSFTGALPARQAFTMGRALVMPSRAESLPYVALEAAAAGLPLIASNVGGMPEIVRGSATRLVAPDNVEALACAMAATLDDMEDSRSRAIQLRGLVAQRFTVAKMTGAVLDFYREQLIRTAMFDVPGRVALSDDLYPNR</sequence>
<dbReference type="SUPFAM" id="SSF53756">
    <property type="entry name" value="UDP-Glycosyltransferase/glycogen phosphorylase"/>
    <property type="match status" value="1"/>
</dbReference>
<dbReference type="InterPro" id="IPR028098">
    <property type="entry name" value="Glyco_trans_4-like_N"/>
</dbReference>
<accession>A0A0D6JI00</accession>
<dbReference type="Pfam" id="PF13579">
    <property type="entry name" value="Glyco_trans_4_4"/>
    <property type="match status" value="1"/>
</dbReference>
<dbReference type="RefSeq" id="WP_076605343.1">
    <property type="nucleotide sequence ID" value="NZ_LN829118.1"/>
</dbReference>
<protein>
    <submittedName>
        <fullName evidence="5">Group 1 glycosyl transferase</fullName>
    </submittedName>
</protein>
<dbReference type="PANTHER" id="PTHR12526:SF510">
    <property type="entry name" value="D-INOSITOL 3-PHOSPHATE GLYCOSYLTRANSFERASE"/>
    <property type="match status" value="1"/>
</dbReference>
<evidence type="ECO:0000256" key="1">
    <source>
        <dbReference type="ARBA" id="ARBA00022676"/>
    </source>
</evidence>
<evidence type="ECO:0000313" key="6">
    <source>
        <dbReference type="Proteomes" id="UP000033187"/>
    </source>
</evidence>
<dbReference type="GO" id="GO:0016757">
    <property type="term" value="F:glycosyltransferase activity"/>
    <property type="evidence" value="ECO:0007669"/>
    <property type="project" value="UniProtKB-KW"/>
</dbReference>